<proteinExistence type="predicted"/>
<sequence>MATRAPRKTMGTDDYKAKLEKAKAALKVLEEKAYASELEELIKKQNIVSSFKVIQANTKGISDVAILTAIGKAVGIKRLVVSQAEAKPRAKKSK</sequence>
<dbReference type="RefSeq" id="WP_071540152.1">
    <property type="nucleotide sequence ID" value="NZ_CP015017.1"/>
</dbReference>
<name>A0AAC9NIP3_9BURK</name>
<feature type="coiled-coil region" evidence="1">
    <location>
        <begin position="12"/>
        <end position="39"/>
    </location>
</feature>
<keyword evidence="1" id="KW-0175">Coiled coil</keyword>
<gene>
    <name evidence="2" type="ORF">AOC25_08265</name>
</gene>
<evidence type="ECO:0000313" key="2">
    <source>
        <dbReference type="EMBL" id="APC01618.1"/>
    </source>
</evidence>
<protein>
    <submittedName>
        <fullName evidence="2">Uncharacterized protein</fullName>
    </submittedName>
</protein>
<evidence type="ECO:0000256" key="1">
    <source>
        <dbReference type="SAM" id="Coils"/>
    </source>
</evidence>
<dbReference type="EMBL" id="CP015017">
    <property type="protein sequence ID" value="APC01618.1"/>
    <property type="molecule type" value="Genomic_DNA"/>
</dbReference>
<dbReference type="AlphaFoldDB" id="A0AAC9NIP3"/>
<evidence type="ECO:0000313" key="3">
    <source>
        <dbReference type="Proteomes" id="UP000182060"/>
    </source>
</evidence>
<dbReference type="Proteomes" id="UP000182060">
    <property type="component" value="Chromosome"/>
</dbReference>
<organism evidence="2 3">
    <name type="scientific">Polynucleobacter asymbioticus</name>
    <dbReference type="NCBI Taxonomy" id="576611"/>
    <lineage>
        <taxon>Bacteria</taxon>
        <taxon>Pseudomonadati</taxon>
        <taxon>Pseudomonadota</taxon>
        <taxon>Betaproteobacteria</taxon>
        <taxon>Burkholderiales</taxon>
        <taxon>Burkholderiaceae</taxon>
        <taxon>Polynucleobacter</taxon>
    </lineage>
</organism>
<reference evidence="2" key="1">
    <citation type="journal article" date="2017" name="Appl. Environ. Microbiol.">
        <title>Microdiversification of a pelagic Polynucleobacter species is mainly driven by acquisition of genomic islands from a partially interspecific gene pool.</title>
        <authorList>
            <person name="Hoetzinger M."/>
            <person name="Hahn M.W."/>
            <person name="Jezberova J."/>
            <person name="Schmidt J."/>
            <person name="Koll U."/>
        </authorList>
    </citation>
    <scope>NUCLEOTIDE SEQUENCE</scope>
    <source>
        <strain evidence="2">MWH-RechtKol4</strain>
    </source>
</reference>
<accession>A0AAC9NIP3</accession>